<protein>
    <submittedName>
        <fullName evidence="1">Uncharacterized protein</fullName>
    </submittedName>
</protein>
<reference evidence="1 2" key="1">
    <citation type="submission" date="2024-06" db="EMBL/GenBank/DDBJ databases">
        <authorList>
            <person name="Kaempfer P."/>
            <person name="Viver T."/>
        </authorList>
    </citation>
    <scope>NUCLEOTIDE SEQUENCE [LARGE SCALE GENOMIC DNA]</scope>
    <source>
        <strain evidence="1 2">ST-75</strain>
    </source>
</reference>
<gene>
    <name evidence="1" type="ORF">ABS768_01785</name>
</gene>
<dbReference type="Proteomes" id="UP001629059">
    <property type="component" value="Unassembled WGS sequence"/>
</dbReference>
<name>A0ABW8Y8D3_9FLAO</name>
<comment type="caution">
    <text evidence="1">The sequence shown here is derived from an EMBL/GenBank/DDBJ whole genome shotgun (WGS) entry which is preliminary data.</text>
</comment>
<dbReference type="RefSeq" id="WP_408073230.1">
    <property type="nucleotide sequence ID" value="NZ_JBELQB010000001.1"/>
</dbReference>
<keyword evidence="2" id="KW-1185">Reference proteome</keyword>
<accession>A0ABW8Y8D3</accession>
<organism evidence="1 2">
    <name type="scientific">Flavobacterium rhizophilum</name>
    <dbReference type="NCBI Taxonomy" id="3163296"/>
    <lineage>
        <taxon>Bacteria</taxon>
        <taxon>Pseudomonadati</taxon>
        <taxon>Bacteroidota</taxon>
        <taxon>Flavobacteriia</taxon>
        <taxon>Flavobacteriales</taxon>
        <taxon>Flavobacteriaceae</taxon>
        <taxon>Flavobacterium</taxon>
    </lineage>
</organism>
<sequence>MKYLKSKLGIGKRIVMPLVVIISLTLFSFQSKRSEDTVLKLMPDGNYLIIDGSKIAVEDQDFLIASTQEFKGQSSWITIRVIKSSFVKNVFESVIYKIEHDCGCDKKDSGNPEPEMDETLQEIISKYN</sequence>
<dbReference type="EMBL" id="JBELQB010000001">
    <property type="protein sequence ID" value="MFL9836209.1"/>
    <property type="molecule type" value="Genomic_DNA"/>
</dbReference>
<proteinExistence type="predicted"/>
<evidence type="ECO:0000313" key="1">
    <source>
        <dbReference type="EMBL" id="MFL9836209.1"/>
    </source>
</evidence>
<evidence type="ECO:0000313" key="2">
    <source>
        <dbReference type="Proteomes" id="UP001629059"/>
    </source>
</evidence>